<organism evidence="1 2">
    <name type="scientific">Pseudomonas psychrophila</name>
    <dbReference type="NCBI Taxonomy" id="122355"/>
    <lineage>
        <taxon>Bacteria</taxon>
        <taxon>Pseudomonadati</taxon>
        <taxon>Pseudomonadota</taxon>
        <taxon>Gammaproteobacteria</taxon>
        <taxon>Pseudomonadales</taxon>
        <taxon>Pseudomonadaceae</taxon>
        <taxon>Pseudomonas</taxon>
    </lineage>
</organism>
<keyword evidence="2" id="KW-1185">Reference proteome</keyword>
<proteinExistence type="predicted"/>
<accession>A0ABY0W5J9</accession>
<sequence length="80" mass="9012">MFVYCDECGGLIFPATPVSGNARIEAFSMTDKRKVFDDSFKLEVVKMIKDRGLSVTQVYRDLNLGDMAVRRWGRPGSESC</sequence>
<dbReference type="Proteomes" id="UP000182058">
    <property type="component" value="Chromosome I"/>
</dbReference>
<evidence type="ECO:0008006" key="3">
    <source>
        <dbReference type="Google" id="ProtNLM"/>
    </source>
</evidence>
<dbReference type="EMBL" id="LT629795">
    <property type="protein sequence ID" value="SDU74300.1"/>
    <property type="molecule type" value="Genomic_DNA"/>
</dbReference>
<dbReference type="SUPFAM" id="SSF46689">
    <property type="entry name" value="Homeodomain-like"/>
    <property type="match status" value="1"/>
</dbReference>
<evidence type="ECO:0000313" key="1">
    <source>
        <dbReference type="EMBL" id="SDU74300.1"/>
    </source>
</evidence>
<protein>
    <recommendedName>
        <fullName evidence="3">Transposase</fullName>
    </recommendedName>
</protein>
<gene>
    <name evidence="1" type="ORF">SAMN04490201_4681</name>
</gene>
<dbReference type="InterPro" id="IPR009057">
    <property type="entry name" value="Homeodomain-like_sf"/>
</dbReference>
<name>A0ABY0W5J9_9PSED</name>
<reference evidence="1 2" key="1">
    <citation type="submission" date="2016-10" db="EMBL/GenBank/DDBJ databases">
        <authorList>
            <person name="Varghese N."/>
            <person name="Submissions S."/>
        </authorList>
    </citation>
    <scope>NUCLEOTIDE SEQUENCE [LARGE SCALE GENOMIC DNA]</scope>
    <source>
        <strain evidence="1 2">BS3667</strain>
    </source>
</reference>
<evidence type="ECO:0000313" key="2">
    <source>
        <dbReference type="Proteomes" id="UP000182058"/>
    </source>
</evidence>